<name>A0A6J5QFB0_9CAUD</name>
<protein>
    <recommendedName>
        <fullName evidence="2">Neck protein</fullName>
    </recommendedName>
</protein>
<reference evidence="1" key="1">
    <citation type="submission" date="2020-05" db="EMBL/GenBank/DDBJ databases">
        <authorList>
            <person name="Chiriac C."/>
            <person name="Salcher M."/>
            <person name="Ghai R."/>
            <person name="Kavagutti S V."/>
        </authorList>
    </citation>
    <scope>NUCLEOTIDE SEQUENCE</scope>
</reference>
<evidence type="ECO:0008006" key="2">
    <source>
        <dbReference type="Google" id="ProtNLM"/>
    </source>
</evidence>
<organism evidence="1">
    <name type="scientific">uncultured Caudovirales phage</name>
    <dbReference type="NCBI Taxonomy" id="2100421"/>
    <lineage>
        <taxon>Viruses</taxon>
        <taxon>Duplodnaviria</taxon>
        <taxon>Heunggongvirae</taxon>
        <taxon>Uroviricota</taxon>
        <taxon>Caudoviricetes</taxon>
        <taxon>Peduoviridae</taxon>
        <taxon>Maltschvirus</taxon>
        <taxon>Maltschvirus maltsch</taxon>
    </lineage>
</organism>
<gene>
    <name evidence="1" type="ORF">UFOVP1071_184</name>
</gene>
<sequence length="327" mass="36980">MAIPAARADFKEYCLRKLGKPVIEINVDDDQVEDRIDEALRYYWDYHFDGTDKQYYRYTVQTENFPDRVAEIKIIAGGTGYSNNDTITITRATGDTQGINAAATLRTNSSGVITSITITDHGQYYRLDPTVSITTSTGSGASLLASKGGYVPLPDNIIGVVNLFPIGQSLNTNNLFNIRYQIALNDLYTLTSVSMVPYYMAINHVQFLEQMLVGQQPLRYNRHMNRAYIDMDWNIVNPGDYIVLEAYSIVDPNTYTKAWGDRWLARYAEALIKEQWGQNLKKFNGMKMPGGLTFNGQQIYNEAIQERANLEKEMIFSYSLPAADMIG</sequence>
<proteinExistence type="predicted"/>
<accession>A0A6J5QFB0</accession>
<dbReference type="EMBL" id="LR797022">
    <property type="protein sequence ID" value="CAB4182222.1"/>
    <property type="molecule type" value="Genomic_DNA"/>
</dbReference>
<evidence type="ECO:0000313" key="1">
    <source>
        <dbReference type="EMBL" id="CAB4182222.1"/>
    </source>
</evidence>